<dbReference type="InterPro" id="IPR011990">
    <property type="entry name" value="TPR-like_helical_dom_sf"/>
</dbReference>
<feature type="transmembrane region" description="Helical" evidence="4">
    <location>
        <begin position="319"/>
        <end position="341"/>
    </location>
</feature>
<dbReference type="InterPro" id="IPR051012">
    <property type="entry name" value="CellSynth/LPSAsmb/PSIAsmb"/>
</dbReference>
<name>A0ABV7Z5X0_9DEIO</name>
<dbReference type="Pfam" id="PF13432">
    <property type="entry name" value="TPR_16"/>
    <property type="match status" value="1"/>
</dbReference>
<evidence type="ECO:0000313" key="6">
    <source>
        <dbReference type="Proteomes" id="UP001595803"/>
    </source>
</evidence>
<comment type="caution">
    <text evidence="5">The sequence shown here is derived from an EMBL/GenBank/DDBJ whole genome shotgun (WGS) entry which is preliminary data.</text>
</comment>
<keyword evidence="4" id="KW-0812">Transmembrane</keyword>
<feature type="transmembrane region" description="Helical" evidence="4">
    <location>
        <begin position="295"/>
        <end position="313"/>
    </location>
</feature>
<dbReference type="SMART" id="SM00028">
    <property type="entry name" value="TPR"/>
    <property type="match status" value="4"/>
</dbReference>
<dbReference type="SUPFAM" id="SSF48452">
    <property type="entry name" value="TPR-like"/>
    <property type="match status" value="1"/>
</dbReference>
<evidence type="ECO:0000256" key="2">
    <source>
        <dbReference type="ARBA" id="ARBA00022803"/>
    </source>
</evidence>
<sequence length="349" mass="37752">MTATGVETTRVRAALELGRPAEALRLLSPLLASDPDNAALWTLLSEAHHDAEAYPQALEAAVRAVRADPHSGQAQFFLALGVWNTHVLGRNPRWGAARRHARQAQDALRSAIALTPFHPGYRVTLAQLVLQTGGTAEARTLLTRALELHPHSTPALVTLAELALKRRDAPEAERLARQVLALEPQSVPGLGTLAWAQLRQNDPHTALRTALDAVRLAPGDPAARAYFSALSHAYLPRPLARGSWTWRLAMIPQAGIALIPVMAVGLTTRNVWRYRRLPPELRAAVALVRPMRREVGVTVCVLGIVVLGVVGLLDTRLAGPAGLLISVLMLGLVAFLIVGAVRGIRLRRR</sequence>
<dbReference type="Gene3D" id="1.25.40.10">
    <property type="entry name" value="Tetratricopeptide repeat domain"/>
    <property type="match status" value="1"/>
</dbReference>
<dbReference type="RefSeq" id="WP_322474200.1">
    <property type="nucleotide sequence ID" value="NZ_JBHRZG010000006.1"/>
</dbReference>
<dbReference type="PROSITE" id="PS50005">
    <property type="entry name" value="TPR"/>
    <property type="match status" value="1"/>
</dbReference>
<keyword evidence="2 3" id="KW-0802">TPR repeat</keyword>
<feature type="transmembrane region" description="Helical" evidence="4">
    <location>
        <begin position="244"/>
        <end position="266"/>
    </location>
</feature>
<dbReference type="Proteomes" id="UP001595803">
    <property type="component" value="Unassembled WGS sequence"/>
</dbReference>
<keyword evidence="1" id="KW-0677">Repeat</keyword>
<dbReference type="EMBL" id="JBHRZG010000006">
    <property type="protein sequence ID" value="MFC3832400.1"/>
    <property type="molecule type" value="Genomic_DNA"/>
</dbReference>
<dbReference type="PANTHER" id="PTHR45586">
    <property type="entry name" value="TPR REPEAT-CONTAINING PROTEIN PA4667"/>
    <property type="match status" value="1"/>
</dbReference>
<evidence type="ECO:0000256" key="1">
    <source>
        <dbReference type="ARBA" id="ARBA00022737"/>
    </source>
</evidence>
<organism evidence="5 6">
    <name type="scientific">Deinococcus rufus</name>
    <dbReference type="NCBI Taxonomy" id="2136097"/>
    <lineage>
        <taxon>Bacteria</taxon>
        <taxon>Thermotogati</taxon>
        <taxon>Deinococcota</taxon>
        <taxon>Deinococci</taxon>
        <taxon>Deinococcales</taxon>
        <taxon>Deinococcaceae</taxon>
        <taxon>Deinococcus</taxon>
    </lineage>
</organism>
<gene>
    <name evidence="5" type="ORF">ACFOSB_05975</name>
</gene>
<protein>
    <submittedName>
        <fullName evidence="5">Tetratricopeptide repeat protein</fullName>
    </submittedName>
</protein>
<dbReference type="InterPro" id="IPR019734">
    <property type="entry name" value="TPR_rpt"/>
</dbReference>
<feature type="repeat" description="TPR" evidence="3">
    <location>
        <begin position="38"/>
        <end position="71"/>
    </location>
</feature>
<keyword evidence="4" id="KW-1133">Transmembrane helix</keyword>
<evidence type="ECO:0000256" key="3">
    <source>
        <dbReference type="PROSITE-ProRule" id="PRU00339"/>
    </source>
</evidence>
<proteinExistence type="predicted"/>
<dbReference type="PANTHER" id="PTHR45586:SF1">
    <property type="entry name" value="LIPOPOLYSACCHARIDE ASSEMBLY PROTEIN B"/>
    <property type="match status" value="1"/>
</dbReference>
<evidence type="ECO:0000313" key="5">
    <source>
        <dbReference type="EMBL" id="MFC3832400.1"/>
    </source>
</evidence>
<reference evidence="6" key="1">
    <citation type="journal article" date="2019" name="Int. J. Syst. Evol. Microbiol.">
        <title>The Global Catalogue of Microorganisms (GCM) 10K type strain sequencing project: providing services to taxonomists for standard genome sequencing and annotation.</title>
        <authorList>
            <consortium name="The Broad Institute Genomics Platform"/>
            <consortium name="The Broad Institute Genome Sequencing Center for Infectious Disease"/>
            <person name="Wu L."/>
            <person name="Ma J."/>
        </authorList>
    </citation>
    <scope>NUCLEOTIDE SEQUENCE [LARGE SCALE GENOMIC DNA]</scope>
    <source>
        <strain evidence="6">CCTCC AB 2017081</strain>
    </source>
</reference>
<evidence type="ECO:0000256" key="4">
    <source>
        <dbReference type="SAM" id="Phobius"/>
    </source>
</evidence>
<accession>A0ABV7Z5X0</accession>
<keyword evidence="4" id="KW-0472">Membrane</keyword>
<dbReference type="Pfam" id="PF14559">
    <property type="entry name" value="TPR_19"/>
    <property type="match status" value="1"/>
</dbReference>
<keyword evidence="6" id="KW-1185">Reference proteome</keyword>